<evidence type="ECO:0000313" key="2">
    <source>
        <dbReference type="Proteomes" id="UP000290289"/>
    </source>
</evidence>
<reference evidence="1 2" key="1">
    <citation type="submission" date="2018-10" db="EMBL/GenBank/DDBJ databases">
        <title>A high-quality apple genome assembly.</title>
        <authorList>
            <person name="Hu J."/>
        </authorList>
    </citation>
    <scope>NUCLEOTIDE SEQUENCE [LARGE SCALE GENOMIC DNA]</scope>
    <source>
        <strain evidence="2">cv. HFTH1</strain>
        <tissue evidence="1">Young leaf</tissue>
    </source>
</reference>
<proteinExistence type="predicted"/>
<protein>
    <submittedName>
        <fullName evidence="1">Uncharacterized protein</fullName>
    </submittedName>
</protein>
<keyword evidence="2" id="KW-1185">Reference proteome</keyword>
<evidence type="ECO:0000313" key="1">
    <source>
        <dbReference type="EMBL" id="RXH80140.1"/>
    </source>
</evidence>
<sequence>MDKVELELYRSNRATEETRSWCSQKEHWLISSINPIPCDVIFLVAGDKINGAARNYGGVPHRLSEEVGELRCGIKTKAQHYNKHTFLGLLAKIKCREGFTTIACYWSSCVSPKRCTIAWAWHTPPNRSSNFDGPPK</sequence>
<dbReference type="EMBL" id="RDQH01000339">
    <property type="protein sequence ID" value="RXH80140.1"/>
    <property type="molecule type" value="Genomic_DNA"/>
</dbReference>
<gene>
    <name evidence="1" type="ORF">DVH24_041287</name>
</gene>
<comment type="caution">
    <text evidence="1">The sequence shown here is derived from an EMBL/GenBank/DDBJ whole genome shotgun (WGS) entry which is preliminary data.</text>
</comment>
<dbReference type="Proteomes" id="UP000290289">
    <property type="component" value="Chromosome 13"/>
</dbReference>
<name>A0A498IAD9_MALDO</name>
<accession>A0A498IAD9</accession>
<organism evidence="1 2">
    <name type="scientific">Malus domestica</name>
    <name type="common">Apple</name>
    <name type="synonym">Pyrus malus</name>
    <dbReference type="NCBI Taxonomy" id="3750"/>
    <lineage>
        <taxon>Eukaryota</taxon>
        <taxon>Viridiplantae</taxon>
        <taxon>Streptophyta</taxon>
        <taxon>Embryophyta</taxon>
        <taxon>Tracheophyta</taxon>
        <taxon>Spermatophyta</taxon>
        <taxon>Magnoliopsida</taxon>
        <taxon>eudicotyledons</taxon>
        <taxon>Gunneridae</taxon>
        <taxon>Pentapetalae</taxon>
        <taxon>rosids</taxon>
        <taxon>fabids</taxon>
        <taxon>Rosales</taxon>
        <taxon>Rosaceae</taxon>
        <taxon>Amygdaloideae</taxon>
        <taxon>Maleae</taxon>
        <taxon>Malus</taxon>
    </lineage>
</organism>
<dbReference type="AlphaFoldDB" id="A0A498IAD9"/>